<reference evidence="1 2" key="1">
    <citation type="journal article" date="2015" name="Genome Biol. Evol.">
        <title>Phylogenomic analyses indicate that early fungi evolved digesting cell walls of algal ancestors of land plants.</title>
        <authorList>
            <person name="Chang Y."/>
            <person name="Wang S."/>
            <person name="Sekimoto S."/>
            <person name="Aerts A.L."/>
            <person name="Choi C."/>
            <person name="Clum A."/>
            <person name="LaButti K.M."/>
            <person name="Lindquist E.A."/>
            <person name="Yee Ngan C."/>
            <person name="Ohm R.A."/>
            <person name="Salamov A.A."/>
            <person name="Grigoriev I.V."/>
            <person name="Spatafora J.W."/>
            <person name="Berbee M.L."/>
        </authorList>
    </citation>
    <scope>NUCLEOTIDE SEQUENCE [LARGE SCALE GENOMIC DNA]</scope>
    <source>
        <strain evidence="1 2">JEL478</strain>
    </source>
</reference>
<dbReference type="OrthoDB" id="415359at2759"/>
<dbReference type="Proteomes" id="UP000070544">
    <property type="component" value="Unassembled WGS sequence"/>
</dbReference>
<dbReference type="EMBL" id="KQ965784">
    <property type="protein sequence ID" value="KXS12794.1"/>
    <property type="molecule type" value="Genomic_DNA"/>
</dbReference>
<dbReference type="AlphaFoldDB" id="A0A139A7W2"/>
<dbReference type="InterPro" id="IPR019311">
    <property type="entry name" value="Fy-3"/>
</dbReference>
<proteinExistence type="predicted"/>
<accession>A0A139A7W2</accession>
<name>A0A139A7W2_GONPJ</name>
<sequence>MELSAHIERCPRDAFVTINLSDDDGDLIPVSIDIARGDLIVSAVRRVILENDLPDHLIDALVETVSALVRDLGEKTDTKNDPEGIDNINADVDVNEAVNELVGTYYRFTASYNTSIKEPVFPKAYHTLASSPLPTLFDRLLLHERRLAERVDELWNQRLFALRDLQRRHAEEVESAQLKPSGQSGLGMTQILGKHVEYN</sequence>
<organism evidence="1 2">
    <name type="scientific">Gonapodya prolifera (strain JEL478)</name>
    <name type="common">Monoblepharis prolifera</name>
    <dbReference type="NCBI Taxonomy" id="1344416"/>
    <lineage>
        <taxon>Eukaryota</taxon>
        <taxon>Fungi</taxon>
        <taxon>Fungi incertae sedis</taxon>
        <taxon>Chytridiomycota</taxon>
        <taxon>Chytridiomycota incertae sedis</taxon>
        <taxon>Monoblepharidomycetes</taxon>
        <taxon>Monoblepharidales</taxon>
        <taxon>Gonapodyaceae</taxon>
        <taxon>Gonapodya</taxon>
    </lineage>
</organism>
<evidence type="ECO:0000313" key="1">
    <source>
        <dbReference type="EMBL" id="KXS12794.1"/>
    </source>
</evidence>
<dbReference type="STRING" id="1344416.A0A139A7W2"/>
<dbReference type="Pfam" id="PF10154">
    <property type="entry name" value="Fy-3"/>
    <property type="match status" value="1"/>
</dbReference>
<gene>
    <name evidence="1" type="ORF">M427DRAFT_388564</name>
</gene>
<keyword evidence="2" id="KW-1185">Reference proteome</keyword>
<protein>
    <submittedName>
        <fullName evidence="1">Uncharacterized protein</fullName>
    </submittedName>
</protein>
<evidence type="ECO:0000313" key="2">
    <source>
        <dbReference type="Proteomes" id="UP000070544"/>
    </source>
</evidence>